<reference evidence="2 3" key="1">
    <citation type="submission" date="2014-04" db="EMBL/GenBank/DDBJ databases">
        <authorList>
            <consortium name="DOE Joint Genome Institute"/>
            <person name="Kuo A."/>
            <person name="Kohler A."/>
            <person name="Jargeat P."/>
            <person name="Nagy L.G."/>
            <person name="Floudas D."/>
            <person name="Copeland A."/>
            <person name="Barry K.W."/>
            <person name="Cichocki N."/>
            <person name="Veneault-Fourrey C."/>
            <person name="LaButti K."/>
            <person name="Lindquist E.A."/>
            <person name="Lipzen A."/>
            <person name="Lundell T."/>
            <person name="Morin E."/>
            <person name="Murat C."/>
            <person name="Sun H."/>
            <person name="Tunlid A."/>
            <person name="Henrissat B."/>
            <person name="Grigoriev I.V."/>
            <person name="Hibbett D.S."/>
            <person name="Martin F."/>
            <person name="Nordberg H.P."/>
            <person name="Cantor M.N."/>
            <person name="Hua S.X."/>
        </authorList>
    </citation>
    <scope>NUCLEOTIDE SEQUENCE [LARGE SCALE GENOMIC DNA]</scope>
    <source>
        <strain evidence="2 3">Ve08.2h10</strain>
    </source>
</reference>
<feature type="compositionally biased region" description="Acidic residues" evidence="1">
    <location>
        <begin position="85"/>
        <end position="111"/>
    </location>
</feature>
<evidence type="ECO:0000313" key="2">
    <source>
        <dbReference type="EMBL" id="KIK80539.1"/>
    </source>
</evidence>
<dbReference type="HOGENOM" id="CLU_2097612_0_0_1"/>
<reference evidence="3" key="2">
    <citation type="submission" date="2015-01" db="EMBL/GenBank/DDBJ databases">
        <title>Evolutionary Origins and Diversification of the Mycorrhizal Mutualists.</title>
        <authorList>
            <consortium name="DOE Joint Genome Institute"/>
            <consortium name="Mycorrhizal Genomics Consortium"/>
            <person name="Kohler A."/>
            <person name="Kuo A."/>
            <person name="Nagy L.G."/>
            <person name="Floudas D."/>
            <person name="Copeland A."/>
            <person name="Barry K.W."/>
            <person name="Cichocki N."/>
            <person name="Veneault-Fourrey C."/>
            <person name="LaButti K."/>
            <person name="Lindquist E.A."/>
            <person name="Lipzen A."/>
            <person name="Lundell T."/>
            <person name="Morin E."/>
            <person name="Murat C."/>
            <person name="Riley R."/>
            <person name="Ohm R."/>
            <person name="Sun H."/>
            <person name="Tunlid A."/>
            <person name="Henrissat B."/>
            <person name="Grigoriev I.V."/>
            <person name="Hibbett D.S."/>
            <person name="Martin F."/>
        </authorList>
    </citation>
    <scope>NUCLEOTIDE SEQUENCE [LARGE SCALE GENOMIC DNA]</scope>
    <source>
        <strain evidence="3">Ve08.2h10</strain>
    </source>
</reference>
<dbReference type="InParanoid" id="A0A0D0DGU7"/>
<name>A0A0D0DGU7_9AGAM</name>
<accession>A0A0D0DGU7</accession>
<feature type="compositionally biased region" description="Basic and acidic residues" evidence="1">
    <location>
        <begin position="65"/>
        <end position="84"/>
    </location>
</feature>
<gene>
    <name evidence="2" type="ORF">PAXRUDRAFT_15731</name>
</gene>
<dbReference type="AlphaFoldDB" id="A0A0D0DGU7"/>
<keyword evidence="3" id="KW-1185">Reference proteome</keyword>
<sequence>MKGGGRKALTTGRRVDEEEDNLGVLVEVIVGFSVQIAMQTLAKAYVEGRVVRQGGSDSGVRVNKPKREGLGSRTKTDPKGKVKEVDEDDDMEVTGEKEDDRDEDEDVDADADTDREVESLV</sequence>
<protein>
    <submittedName>
        <fullName evidence="2">Unplaced genomic scaffold scaffold_1172, whole genome shotgun sequence</fullName>
    </submittedName>
</protein>
<evidence type="ECO:0000313" key="3">
    <source>
        <dbReference type="Proteomes" id="UP000054538"/>
    </source>
</evidence>
<organism evidence="2 3">
    <name type="scientific">Paxillus rubicundulus Ve08.2h10</name>
    <dbReference type="NCBI Taxonomy" id="930991"/>
    <lineage>
        <taxon>Eukaryota</taxon>
        <taxon>Fungi</taxon>
        <taxon>Dikarya</taxon>
        <taxon>Basidiomycota</taxon>
        <taxon>Agaricomycotina</taxon>
        <taxon>Agaricomycetes</taxon>
        <taxon>Agaricomycetidae</taxon>
        <taxon>Boletales</taxon>
        <taxon>Paxilineae</taxon>
        <taxon>Paxillaceae</taxon>
        <taxon>Paxillus</taxon>
    </lineage>
</organism>
<evidence type="ECO:0000256" key="1">
    <source>
        <dbReference type="SAM" id="MobiDB-lite"/>
    </source>
</evidence>
<feature type="compositionally biased region" description="Basic and acidic residues" evidence="1">
    <location>
        <begin position="112"/>
        <end position="121"/>
    </location>
</feature>
<dbReference type="EMBL" id="KN825994">
    <property type="protein sequence ID" value="KIK80539.1"/>
    <property type="molecule type" value="Genomic_DNA"/>
</dbReference>
<dbReference type="Proteomes" id="UP000054538">
    <property type="component" value="Unassembled WGS sequence"/>
</dbReference>
<proteinExistence type="predicted"/>
<feature type="region of interest" description="Disordered" evidence="1">
    <location>
        <begin position="52"/>
        <end position="121"/>
    </location>
</feature>